<protein>
    <submittedName>
        <fullName evidence="1">Uncharacterized protein</fullName>
    </submittedName>
</protein>
<accession>A0A6B9J719</accession>
<keyword evidence="2" id="KW-1185">Reference proteome</keyword>
<sequence length="72" mass="8702">MITYRKLDSSKLSKDRLRVEDSNSTHYIVRAWNFRDKFWFGSSWSMTKKKFEANYTLENESNKLSHFEEASK</sequence>
<organism evidence="1 2">
    <name type="scientific">Rhizobium phage RL38J1</name>
    <dbReference type="NCBI Taxonomy" id="2663232"/>
    <lineage>
        <taxon>Viruses</taxon>
        <taxon>Duplodnaviria</taxon>
        <taxon>Heunggongvirae</taxon>
        <taxon>Uroviricota</taxon>
        <taxon>Caudoviricetes</taxon>
        <taxon>Pootjesviridae</taxon>
        <taxon>Innesvirus</taxon>
        <taxon>Innesvirus RL38J1</taxon>
    </lineage>
</organism>
<gene>
    <name evidence="1" type="ORF">RL38J1_157</name>
</gene>
<name>A0A6B9J719_9CAUD</name>
<reference evidence="1 2" key="1">
    <citation type="submission" date="2019-10" db="EMBL/GenBank/DDBJ databases">
        <title>Complete genome sequence of bacteriophage vB_RLeM_RL38JI.</title>
        <authorList>
            <person name="Gunathilake D."/>
            <person name="Bhat S."/>
            <person name="Yost C.K."/>
            <person name="Hynes M.F."/>
        </authorList>
    </citation>
    <scope>NUCLEOTIDE SEQUENCE [LARGE SCALE GENOMIC DNA]</scope>
</reference>
<proteinExistence type="predicted"/>
<dbReference type="EMBL" id="MN549360">
    <property type="protein sequence ID" value="QGZ14051.1"/>
    <property type="molecule type" value="Genomic_DNA"/>
</dbReference>
<evidence type="ECO:0000313" key="2">
    <source>
        <dbReference type="Proteomes" id="UP000436513"/>
    </source>
</evidence>
<dbReference type="Proteomes" id="UP000436513">
    <property type="component" value="Segment"/>
</dbReference>
<evidence type="ECO:0000313" key="1">
    <source>
        <dbReference type="EMBL" id="QGZ14051.1"/>
    </source>
</evidence>